<feature type="repeat" description="PPR" evidence="2">
    <location>
        <begin position="276"/>
        <end position="310"/>
    </location>
</feature>
<dbReference type="PROSITE" id="PS51375">
    <property type="entry name" value="PPR"/>
    <property type="match status" value="8"/>
</dbReference>
<evidence type="ECO:0000256" key="1">
    <source>
        <dbReference type="ARBA" id="ARBA00022737"/>
    </source>
</evidence>
<feature type="domain" description="PROP1-like PPR" evidence="4">
    <location>
        <begin position="176"/>
        <end position="333"/>
    </location>
</feature>
<feature type="compositionally biased region" description="Pro residues" evidence="3">
    <location>
        <begin position="1"/>
        <end position="12"/>
    </location>
</feature>
<dbReference type="EMBL" id="BDRX01000121">
    <property type="protein sequence ID" value="GBF98291.1"/>
    <property type="molecule type" value="Genomic_DNA"/>
</dbReference>
<evidence type="ECO:0000259" key="4">
    <source>
        <dbReference type="Pfam" id="PF17177"/>
    </source>
</evidence>
<dbReference type="Pfam" id="PF17177">
    <property type="entry name" value="PPR_long"/>
    <property type="match status" value="1"/>
</dbReference>
<comment type="caution">
    <text evidence="5">The sequence shown here is derived from an EMBL/GenBank/DDBJ whole genome shotgun (WGS) entry which is preliminary data.</text>
</comment>
<dbReference type="CDD" id="cd20529">
    <property type="entry name" value="CYCLIN_CCNJ-like_rpt2"/>
    <property type="match status" value="1"/>
</dbReference>
<feature type="region of interest" description="Disordered" evidence="3">
    <location>
        <begin position="492"/>
        <end position="511"/>
    </location>
</feature>
<feature type="region of interest" description="Disordered" evidence="3">
    <location>
        <begin position="1"/>
        <end position="98"/>
    </location>
</feature>
<evidence type="ECO:0000313" key="6">
    <source>
        <dbReference type="Proteomes" id="UP000247498"/>
    </source>
</evidence>
<protein>
    <recommendedName>
        <fullName evidence="4">PROP1-like PPR domain-containing protein</fullName>
    </recommendedName>
</protein>
<name>A0A2V0PEK8_9CHLO</name>
<feature type="compositionally biased region" description="Gly residues" evidence="3">
    <location>
        <begin position="48"/>
        <end position="59"/>
    </location>
</feature>
<dbReference type="STRING" id="307507.A0A2V0PEK8"/>
<keyword evidence="1" id="KW-0677">Repeat</keyword>
<dbReference type="Pfam" id="PF13041">
    <property type="entry name" value="PPR_2"/>
    <property type="match status" value="1"/>
</dbReference>
<dbReference type="InParanoid" id="A0A2V0PEK8"/>
<feature type="repeat" description="PPR" evidence="2">
    <location>
        <begin position="311"/>
        <end position="345"/>
    </location>
</feature>
<dbReference type="PANTHER" id="PTHR47936:SF1">
    <property type="entry name" value="PENTATRICOPEPTIDE REPEAT-CONTAINING PROTEIN GUN1, CHLOROPLASTIC"/>
    <property type="match status" value="1"/>
</dbReference>
<feature type="compositionally biased region" description="Basic residues" evidence="3">
    <location>
        <begin position="37"/>
        <end position="47"/>
    </location>
</feature>
<feature type="region of interest" description="Disordered" evidence="3">
    <location>
        <begin position="980"/>
        <end position="1007"/>
    </location>
</feature>
<organism evidence="5 6">
    <name type="scientific">Raphidocelis subcapitata</name>
    <dbReference type="NCBI Taxonomy" id="307507"/>
    <lineage>
        <taxon>Eukaryota</taxon>
        <taxon>Viridiplantae</taxon>
        <taxon>Chlorophyta</taxon>
        <taxon>core chlorophytes</taxon>
        <taxon>Chlorophyceae</taxon>
        <taxon>CS clade</taxon>
        <taxon>Sphaeropleales</taxon>
        <taxon>Selenastraceae</taxon>
        <taxon>Raphidocelis</taxon>
    </lineage>
</organism>
<dbReference type="InterPro" id="IPR002885">
    <property type="entry name" value="PPR_rpt"/>
</dbReference>
<feature type="repeat" description="PPR" evidence="2">
    <location>
        <begin position="381"/>
        <end position="415"/>
    </location>
</feature>
<feature type="repeat" description="PPR" evidence="2">
    <location>
        <begin position="416"/>
        <end position="450"/>
    </location>
</feature>
<dbReference type="CDD" id="cd00043">
    <property type="entry name" value="CYCLIN_SF"/>
    <property type="match status" value="1"/>
</dbReference>
<feature type="compositionally biased region" description="Low complexity" evidence="3">
    <location>
        <begin position="994"/>
        <end position="1005"/>
    </location>
</feature>
<sequence length="1041" mass="107541">MQPPGPGGPRPPGLSLGWGGATLPQDLSSARAPWFGRSHKSSSHRQRGGGGGGGGGPGSSGSSSGSAPPRGGGAGGPGGPGPAGPGGPPHGAGPAAPDALSVEDAVALVRRLPRDEPLPERLHRALRHLDSRAAALLLKDLSKAGLDERAIELFDWLRALRDGHALRALCDVYTYTAMISLCIYQQNVDRAVELLEEMRARGVERNVHTYTALMNVCIKCGKMSAALEIFDSMRAEGCTPNVVTYNTLIDVHGKLGQWDRAIGVIKLMRSKGVAPALRTYNTLIIACNMCNQPREALGVYQELLAESFTPNSTTYNALISAYGKLGQLDKVLEVYKDMVWKGLERSVITYSSLISACEKAGRWETALQLFDEMTRDGCTPNTVTYNSLITACGQGCQWEKAQAVFDQMQATGCTPDVVTYTSLISAYERGGQWQLALSAFQRMLAQGCRPDAIVYNAIIDAMWQTGVTWAQAKALELYQSAVKQGHLRSPRALTSGVDGAPAAGGDTGGGGGSRGELNLHALTAGVAMLSLYLWLTDIRDQVLSQGEGSLPASLAIVTDAGNSSREQGNFIIKEALSTTMAFWGAPFRPVQDRSYLGLLEASGPAVAQWVTSDAFSAQMASLFPVSASPAVADTPAMLAREASARRQCHDAFAAVARFEGSHSLQLGSMGAAYLGQRTALVSALLEAGSSLGVADEVIHDSVLLLDRALSVASGVPPELLPLVAGAALHLASLQGAADGAAGPGSAAPAAAAAAQAPRAEAVAAAMGLDPQALSVMAWRLQALLGGDTLAISTMRCLRVYLERMGYRFLDQRGIYATAGLPIMLAVEALFDMALLNCRPSAVAAAILYAERRARGAVPFWPTMLAKMTGYEDLASAELAVAVHTAQKLCRKVLYTQIYKAQATGLAGGGGGGDAAAAAAQLQALPGALLDARVPAPAPAGAGGGGFGGSAGVGGGGGAGGMWAPAVSAAPGLFAQQLPPFAQALQPPPPPPSSQPQQPAAVLQGLGQAGGGGMFEGLAFSLASLGLDDAGPPAHPAGQRPI</sequence>
<dbReference type="Proteomes" id="UP000247498">
    <property type="component" value="Unassembled WGS sequence"/>
</dbReference>
<dbReference type="AlphaFoldDB" id="A0A2V0PEK8"/>
<dbReference type="InterPro" id="IPR036915">
    <property type="entry name" value="Cyclin-like_sf"/>
</dbReference>
<keyword evidence="6" id="KW-1185">Reference proteome</keyword>
<evidence type="ECO:0000313" key="5">
    <source>
        <dbReference type="EMBL" id="GBF98291.1"/>
    </source>
</evidence>
<gene>
    <name evidence="5" type="ORF">Rsub_10954</name>
</gene>
<feature type="repeat" description="PPR" evidence="2">
    <location>
        <begin position="171"/>
        <end position="205"/>
    </location>
</feature>
<dbReference type="Gene3D" id="1.25.40.10">
    <property type="entry name" value="Tetratricopeptide repeat domain"/>
    <property type="match status" value="3"/>
</dbReference>
<feature type="repeat" description="PPR" evidence="2">
    <location>
        <begin position="346"/>
        <end position="380"/>
    </location>
</feature>
<dbReference type="InterPro" id="IPR033443">
    <property type="entry name" value="PROP1-like_PPR_dom"/>
</dbReference>
<accession>A0A2V0PEK8</accession>
<dbReference type="PANTHER" id="PTHR47936">
    <property type="entry name" value="PPR_LONG DOMAIN-CONTAINING PROTEIN"/>
    <property type="match status" value="1"/>
</dbReference>
<dbReference type="NCBIfam" id="TIGR00756">
    <property type="entry name" value="PPR"/>
    <property type="match status" value="8"/>
</dbReference>
<proteinExistence type="predicted"/>
<dbReference type="OrthoDB" id="42736at2759"/>
<feature type="repeat" description="PPR" evidence="2">
    <location>
        <begin position="241"/>
        <end position="275"/>
    </location>
</feature>
<dbReference type="SUPFAM" id="SSF48452">
    <property type="entry name" value="TPR-like"/>
    <property type="match status" value="1"/>
</dbReference>
<dbReference type="Pfam" id="PF13812">
    <property type="entry name" value="PPR_3"/>
    <property type="match status" value="1"/>
</dbReference>
<evidence type="ECO:0000256" key="2">
    <source>
        <dbReference type="PROSITE-ProRule" id="PRU00708"/>
    </source>
</evidence>
<evidence type="ECO:0000256" key="3">
    <source>
        <dbReference type="SAM" id="MobiDB-lite"/>
    </source>
</evidence>
<reference evidence="5 6" key="1">
    <citation type="journal article" date="2018" name="Sci. Rep.">
        <title>Raphidocelis subcapitata (=Pseudokirchneriella subcapitata) provides an insight into genome evolution and environmental adaptations in the Sphaeropleales.</title>
        <authorList>
            <person name="Suzuki S."/>
            <person name="Yamaguchi H."/>
            <person name="Nakajima N."/>
            <person name="Kawachi M."/>
        </authorList>
    </citation>
    <scope>NUCLEOTIDE SEQUENCE [LARGE SCALE GENOMIC DNA]</scope>
    <source>
        <strain evidence="5 6">NIES-35</strain>
    </source>
</reference>
<feature type="repeat" description="PPR" evidence="2">
    <location>
        <begin position="206"/>
        <end position="240"/>
    </location>
</feature>
<feature type="compositionally biased region" description="Pro residues" evidence="3">
    <location>
        <begin position="79"/>
        <end position="88"/>
    </location>
</feature>
<dbReference type="SUPFAM" id="SSF47954">
    <property type="entry name" value="Cyclin-like"/>
    <property type="match status" value="1"/>
</dbReference>
<dbReference type="InterPro" id="IPR011990">
    <property type="entry name" value="TPR-like_helical_dom_sf"/>
</dbReference>
<feature type="compositionally biased region" description="Low complexity" evidence="3">
    <location>
        <begin position="60"/>
        <end position="69"/>
    </location>
</feature>